<accession>A0ABY9T2G2</accession>
<proteinExistence type="predicted"/>
<protein>
    <submittedName>
        <fullName evidence="2">Uncharacterized protein</fullName>
    </submittedName>
</protein>
<name>A0ABY9T2G2_BREBE</name>
<feature type="region of interest" description="Disordered" evidence="1">
    <location>
        <begin position="27"/>
        <end position="47"/>
    </location>
</feature>
<keyword evidence="3" id="KW-1185">Reference proteome</keyword>
<sequence>MKKERLCAHYTSAESFSFPARLVIAKSSDEKNDDNDPPNTATVEAESESHSYSLLSLGDDSSCRLATVSALLSPYDKPFPSVWMPVYRFSQFKKIGCLPP</sequence>
<evidence type="ECO:0000256" key="1">
    <source>
        <dbReference type="SAM" id="MobiDB-lite"/>
    </source>
</evidence>
<gene>
    <name evidence="2" type="ORF">RGB73_22355</name>
</gene>
<evidence type="ECO:0000313" key="2">
    <source>
        <dbReference type="EMBL" id="WNC13416.1"/>
    </source>
</evidence>
<dbReference type="RefSeq" id="WP_310764922.1">
    <property type="nucleotide sequence ID" value="NZ_CP134050.1"/>
</dbReference>
<reference evidence="2 3" key="1">
    <citation type="submission" date="2023-09" db="EMBL/GenBank/DDBJ databases">
        <title>Complete Genome and Methylome dissection of Bacillus brevis NEB573 original source of BbsI restriction endonuclease.</title>
        <authorList>
            <person name="Fomenkov A."/>
            <person name="Roberts R.D."/>
        </authorList>
    </citation>
    <scope>NUCLEOTIDE SEQUENCE [LARGE SCALE GENOMIC DNA]</scope>
    <source>
        <strain evidence="2 3">NEB573</strain>
    </source>
</reference>
<organism evidence="2 3">
    <name type="scientific">Brevibacillus brevis</name>
    <name type="common">Bacillus brevis</name>
    <dbReference type="NCBI Taxonomy" id="1393"/>
    <lineage>
        <taxon>Bacteria</taxon>
        <taxon>Bacillati</taxon>
        <taxon>Bacillota</taxon>
        <taxon>Bacilli</taxon>
        <taxon>Bacillales</taxon>
        <taxon>Paenibacillaceae</taxon>
        <taxon>Brevibacillus</taxon>
    </lineage>
</organism>
<dbReference type="EMBL" id="CP134050">
    <property type="protein sequence ID" value="WNC13416.1"/>
    <property type="molecule type" value="Genomic_DNA"/>
</dbReference>
<evidence type="ECO:0000313" key="3">
    <source>
        <dbReference type="Proteomes" id="UP001256827"/>
    </source>
</evidence>
<dbReference type="Proteomes" id="UP001256827">
    <property type="component" value="Chromosome"/>
</dbReference>